<organism evidence="2 3">
    <name type="scientific">Fasciola hepatica</name>
    <name type="common">Liver fluke</name>
    <dbReference type="NCBI Taxonomy" id="6192"/>
    <lineage>
        <taxon>Eukaryota</taxon>
        <taxon>Metazoa</taxon>
        <taxon>Spiralia</taxon>
        <taxon>Lophotrochozoa</taxon>
        <taxon>Platyhelminthes</taxon>
        <taxon>Trematoda</taxon>
        <taxon>Digenea</taxon>
        <taxon>Plagiorchiida</taxon>
        <taxon>Echinostomata</taxon>
        <taxon>Echinostomatoidea</taxon>
        <taxon>Fasciolidae</taxon>
        <taxon>Fasciola</taxon>
    </lineage>
</organism>
<evidence type="ECO:0000313" key="3">
    <source>
        <dbReference type="Proteomes" id="UP000230066"/>
    </source>
</evidence>
<sequence>MKQINRRKTLFGEPRETSAVFCIDRSGSIYKLWDIICTHLVEHLCKMAIQDKTAKFNVVVFDDQVESFRVKMTRISTQSIIAFRKWFQQMCHGSTSYLLPALMASFGSTSNKCVYLVTDGLTSNESPQLFVHLPRITNGRPLHCILLNEGTKVNPNAIRLMAKLTSLTCCANSSLRIVRISYAGALIQISPDFWCPRIPAHLYGNPEVCFAYIMNSLLDQKRECPTASTCDAGVETNASDFEKSINYGTGQLLPSIADKLVTGQRSSPHIPSTSESDEHPSAGTTSGITSQSFVTDVDYYNNLRDTQRHHQHGTTCAVDPECCVCNRAAHCTGQCTDHFCSHSEPIPYSRYQVSRALIHDHTQWDSWKDDLRYAPSAGTLLLGRQVLAPNQVKRGALYLATVLSQLTYSKFLVSFESSEIKNPRREDVQEQNASDLISFLDYYRHSIEKGDFVLLPRCALNPEESSLDEHLRTNGPGYFLEPYILAQVVCGTEARGKIRGSVRPDETIHIQVLSCNNPETSKWENSTYTVRPNTAIWVPPNIANRIQNGFTTNVEPGTVEYGCDEHGCHGPADILVLNPSSRIAPFVTASTKPQNIPAAYSLTELNHATESLDKTELSDFHGSRIPQNSPKSGKSFVEGEEAAGDKRKTDDCDQPVPVWTEESVFRKEAIEASRLCRQFRDACTSADNDLKFGSLSVSWKRQTPEQKYSNKRPGWRYWGAKSIPSLLDPPIFEPYRDTPVWGKFDRTPDQGDVERPEIHFTKVTHKPKHALNFRDSIQVYMALRDPTHTQNVSKAKVSPANQSETDLTKFSVKGHGNSRTPGQSQADVNWSRVDSVRPALQDYHRERTLVKMEQKAINQGRFQEAETLHRMLTEH</sequence>
<reference evidence="2" key="1">
    <citation type="submission" date="2019-03" db="EMBL/GenBank/DDBJ databases">
        <title>Improved annotation for the trematode Fasciola hepatica.</title>
        <authorList>
            <person name="Choi Y.-J."/>
            <person name="Martin J."/>
            <person name="Mitreva M."/>
        </authorList>
    </citation>
    <scope>NUCLEOTIDE SEQUENCE [LARGE SCALE GENOMIC DNA]</scope>
</reference>
<evidence type="ECO:0008006" key="4">
    <source>
        <dbReference type="Google" id="ProtNLM"/>
    </source>
</evidence>
<feature type="compositionally biased region" description="Polar residues" evidence="1">
    <location>
        <begin position="263"/>
        <end position="274"/>
    </location>
</feature>
<name>A0A4E0RBE8_FASHE</name>
<dbReference type="AlphaFoldDB" id="A0A4E0RBE8"/>
<dbReference type="Gene3D" id="3.40.50.410">
    <property type="entry name" value="von Willebrand factor, type A domain"/>
    <property type="match status" value="1"/>
</dbReference>
<feature type="region of interest" description="Disordered" evidence="1">
    <location>
        <begin position="618"/>
        <end position="655"/>
    </location>
</feature>
<comment type="caution">
    <text evidence="2">The sequence shown here is derived from an EMBL/GenBank/DDBJ whole genome shotgun (WGS) entry which is preliminary data.</text>
</comment>
<protein>
    <recommendedName>
        <fullName evidence="4">VWFA domain-containing protein</fullName>
    </recommendedName>
</protein>
<dbReference type="PANTHER" id="PTHR14343:SF5">
    <property type="entry name" value="DUF4537 DOMAIN-CONTAINING PROTEIN"/>
    <property type="match status" value="1"/>
</dbReference>
<feature type="region of interest" description="Disordered" evidence="1">
    <location>
        <begin position="263"/>
        <end position="289"/>
    </location>
</feature>
<evidence type="ECO:0000313" key="2">
    <source>
        <dbReference type="EMBL" id="THD25879.1"/>
    </source>
</evidence>
<proteinExistence type="predicted"/>
<accession>A0A4E0RBE8</accession>
<gene>
    <name evidence="2" type="ORF">D915_003433</name>
</gene>
<dbReference type="PANTHER" id="PTHR14343">
    <property type="entry name" value="VWFA DOMAIN-CONTAINING PROTEIN"/>
    <property type="match status" value="1"/>
</dbReference>
<keyword evidence="3" id="KW-1185">Reference proteome</keyword>
<dbReference type="EMBL" id="JXXN02000953">
    <property type="protein sequence ID" value="THD25879.1"/>
    <property type="molecule type" value="Genomic_DNA"/>
</dbReference>
<evidence type="ECO:0000256" key="1">
    <source>
        <dbReference type="SAM" id="MobiDB-lite"/>
    </source>
</evidence>
<dbReference type="Proteomes" id="UP000230066">
    <property type="component" value="Unassembled WGS sequence"/>
</dbReference>
<dbReference type="SUPFAM" id="SSF53300">
    <property type="entry name" value="vWA-like"/>
    <property type="match status" value="1"/>
</dbReference>
<dbReference type="InterPro" id="IPR036465">
    <property type="entry name" value="vWFA_dom_sf"/>
</dbReference>